<proteinExistence type="inferred from homology"/>
<keyword evidence="5" id="KW-0472">Membrane</keyword>
<dbReference type="InterPro" id="IPR003782">
    <property type="entry name" value="SCO1/SenC"/>
</dbReference>
<comment type="similarity">
    <text evidence="1">Belongs to the SCO1/2 family.</text>
</comment>
<dbReference type="Proteomes" id="UP000294862">
    <property type="component" value="Unassembled WGS sequence"/>
</dbReference>
<dbReference type="PROSITE" id="PS51352">
    <property type="entry name" value="THIOREDOXIN_2"/>
    <property type="match status" value="1"/>
</dbReference>
<evidence type="ECO:0000256" key="3">
    <source>
        <dbReference type="PIRSR" id="PIRSR603782-1"/>
    </source>
</evidence>
<dbReference type="EMBL" id="SLWQ01000008">
    <property type="protein sequence ID" value="TCO38325.1"/>
    <property type="molecule type" value="Genomic_DNA"/>
</dbReference>
<dbReference type="SUPFAM" id="SSF52833">
    <property type="entry name" value="Thioredoxin-like"/>
    <property type="match status" value="1"/>
</dbReference>
<dbReference type="Pfam" id="PF02630">
    <property type="entry name" value="SCO1-SenC"/>
    <property type="match status" value="1"/>
</dbReference>
<feature type="disulfide bond" description="Redox-active" evidence="4">
    <location>
        <begin position="86"/>
        <end position="90"/>
    </location>
</feature>
<dbReference type="InterPro" id="IPR013766">
    <property type="entry name" value="Thioredoxin_domain"/>
</dbReference>
<evidence type="ECO:0000256" key="4">
    <source>
        <dbReference type="PIRSR" id="PIRSR603782-2"/>
    </source>
</evidence>
<sequence>MARLRNAGRISANWLIIIAAFAAAAGLWLGMRVLAPARGPALATVVMYPAPRELPAFELDRSDGGKLRLDDWKGRWTIVFFGYTNCPDVCPTTLSDFKQVWKRLPAATKQRVRFDFVSVDPQRDTPAQLARYVGFFDPDFVAASGSDEQLTRLTHALGLVYARGEPRDGTYEVDHSASAVLIDPEGHQAGVMRPPFDAAKIAADLVALAGTR</sequence>
<keyword evidence="5" id="KW-0812">Transmembrane</keyword>
<dbReference type="PANTHER" id="PTHR12151:SF25">
    <property type="entry name" value="LINALOOL DEHYDRATASE_ISOMERASE DOMAIN-CONTAINING PROTEIN"/>
    <property type="match status" value="1"/>
</dbReference>
<evidence type="ECO:0000256" key="2">
    <source>
        <dbReference type="ARBA" id="ARBA00023008"/>
    </source>
</evidence>
<keyword evidence="5" id="KW-1133">Transmembrane helix</keyword>
<keyword evidence="2 3" id="KW-0186">Copper</keyword>
<dbReference type="Gene3D" id="3.40.30.10">
    <property type="entry name" value="Glutaredoxin"/>
    <property type="match status" value="1"/>
</dbReference>
<evidence type="ECO:0000313" key="8">
    <source>
        <dbReference type="Proteomes" id="UP000294862"/>
    </source>
</evidence>
<evidence type="ECO:0000256" key="5">
    <source>
        <dbReference type="SAM" id="Phobius"/>
    </source>
</evidence>
<evidence type="ECO:0000256" key="1">
    <source>
        <dbReference type="ARBA" id="ARBA00010996"/>
    </source>
</evidence>
<feature type="transmembrane region" description="Helical" evidence="5">
    <location>
        <begin position="12"/>
        <end position="31"/>
    </location>
</feature>
<dbReference type="GO" id="GO:0046872">
    <property type="term" value="F:metal ion binding"/>
    <property type="evidence" value="ECO:0007669"/>
    <property type="project" value="UniProtKB-KW"/>
</dbReference>
<evidence type="ECO:0000259" key="6">
    <source>
        <dbReference type="PROSITE" id="PS51352"/>
    </source>
</evidence>
<feature type="binding site" evidence="3">
    <location>
        <position position="175"/>
    </location>
    <ligand>
        <name>Cu cation</name>
        <dbReference type="ChEBI" id="CHEBI:23378"/>
    </ligand>
</feature>
<name>A0A4R2I712_9GAMM</name>
<comment type="caution">
    <text evidence="7">The sequence shown here is derived from an EMBL/GenBank/DDBJ whole genome shotgun (WGS) entry which is preliminary data.</text>
</comment>
<keyword evidence="4" id="KW-1015">Disulfide bond</keyword>
<feature type="binding site" evidence="3">
    <location>
        <position position="86"/>
    </location>
    <ligand>
        <name>Cu cation</name>
        <dbReference type="ChEBI" id="CHEBI:23378"/>
    </ligand>
</feature>
<dbReference type="CDD" id="cd02968">
    <property type="entry name" value="SCO"/>
    <property type="match status" value="1"/>
</dbReference>
<dbReference type="OrthoDB" id="9790194at2"/>
<keyword evidence="3" id="KW-0479">Metal-binding</keyword>
<organism evidence="7 8">
    <name type="scientific">Dokdonella fugitiva</name>
    <dbReference type="NCBI Taxonomy" id="328517"/>
    <lineage>
        <taxon>Bacteria</taxon>
        <taxon>Pseudomonadati</taxon>
        <taxon>Pseudomonadota</taxon>
        <taxon>Gammaproteobacteria</taxon>
        <taxon>Lysobacterales</taxon>
        <taxon>Rhodanobacteraceae</taxon>
        <taxon>Dokdonella</taxon>
    </lineage>
</organism>
<dbReference type="AlphaFoldDB" id="A0A4R2I712"/>
<keyword evidence="8" id="KW-1185">Reference proteome</keyword>
<accession>A0A4R2I712</accession>
<protein>
    <submittedName>
        <fullName evidence="7">Protein SCO1/2</fullName>
    </submittedName>
</protein>
<evidence type="ECO:0000313" key="7">
    <source>
        <dbReference type="EMBL" id="TCO38325.1"/>
    </source>
</evidence>
<dbReference type="InterPro" id="IPR036249">
    <property type="entry name" value="Thioredoxin-like_sf"/>
</dbReference>
<dbReference type="RefSeq" id="WP_158287485.1">
    <property type="nucleotide sequence ID" value="NZ_SLWQ01000008.1"/>
</dbReference>
<feature type="domain" description="Thioredoxin" evidence="6">
    <location>
        <begin position="48"/>
        <end position="210"/>
    </location>
</feature>
<feature type="binding site" evidence="3">
    <location>
        <position position="90"/>
    </location>
    <ligand>
        <name>Cu cation</name>
        <dbReference type="ChEBI" id="CHEBI:23378"/>
    </ligand>
</feature>
<dbReference type="PANTHER" id="PTHR12151">
    <property type="entry name" value="ELECTRON TRANSPORT PROTIN SCO1/SENC FAMILY MEMBER"/>
    <property type="match status" value="1"/>
</dbReference>
<gene>
    <name evidence="7" type="ORF">EV148_108163</name>
</gene>
<reference evidence="7 8" key="1">
    <citation type="journal article" date="2015" name="Stand. Genomic Sci.">
        <title>Genomic Encyclopedia of Bacterial and Archaeal Type Strains, Phase III: the genomes of soil and plant-associated and newly described type strains.</title>
        <authorList>
            <person name="Whitman W.B."/>
            <person name="Woyke T."/>
            <person name="Klenk H.P."/>
            <person name="Zhou Y."/>
            <person name="Lilburn T.G."/>
            <person name="Beck B.J."/>
            <person name="De Vos P."/>
            <person name="Vandamme P."/>
            <person name="Eisen J.A."/>
            <person name="Garrity G."/>
            <person name="Hugenholtz P."/>
            <person name="Kyrpides N.C."/>
        </authorList>
    </citation>
    <scope>NUCLEOTIDE SEQUENCE [LARGE SCALE GENOMIC DNA]</scope>
    <source>
        <strain evidence="7 8">A3</strain>
    </source>
</reference>